<name>A0AAE3FR17_9EURY</name>
<dbReference type="Proteomes" id="UP001202674">
    <property type="component" value="Unassembled WGS sequence"/>
</dbReference>
<proteinExistence type="predicted"/>
<evidence type="ECO:0000256" key="1">
    <source>
        <dbReference type="SAM" id="MobiDB-lite"/>
    </source>
</evidence>
<gene>
    <name evidence="2" type="ORF">AArcSt11_08700</name>
</gene>
<dbReference type="EMBL" id="JAKRVY010000004">
    <property type="protein sequence ID" value="MCL9813729.1"/>
    <property type="molecule type" value="Genomic_DNA"/>
</dbReference>
<dbReference type="AlphaFoldDB" id="A0AAE3FR17"/>
<sequence length="60" mass="6186">MSPTIRIDDETKAAIDQLGGTFDSADDVLRRLIDESGNGELLAGGDGNGDHPHGGPPGQQ</sequence>
<evidence type="ECO:0000313" key="2">
    <source>
        <dbReference type="EMBL" id="MCL9813729.1"/>
    </source>
</evidence>
<accession>A0AAE3FR17</accession>
<dbReference type="RefSeq" id="WP_250596349.1">
    <property type="nucleotide sequence ID" value="NZ_JAKRVY010000004.1"/>
</dbReference>
<protein>
    <submittedName>
        <fullName evidence="2">Uncharacterized protein</fullName>
    </submittedName>
</protein>
<comment type="caution">
    <text evidence="2">The sequence shown here is derived from an EMBL/GenBank/DDBJ whole genome shotgun (WGS) entry which is preliminary data.</text>
</comment>
<reference evidence="2 3" key="1">
    <citation type="journal article" date="2022" name="Syst. Appl. Microbiol.">
        <title>Natronocalculus amylovorans gen. nov., sp. nov., and Natranaeroarchaeum aerophilus sp. nov., dominant culturable amylolytic natronoarchaea from hypersaline soda lakes in southwestern Siberia.</title>
        <authorList>
            <person name="Sorokin D.Y."/>
            <person name="Elcheninov A.G."/>
            <person name="Khizhniak T.V."/>
            <person name="Koenen M."/>
            <person name="Bale N.J."/>
            <person name="Damste J.S.S."/>
            <person name="Kublanov I.V."/>
        </authorList>
    </citation>
    <scope>NUCLEOTIDE SEQUENCE [LARGE SCALE GENOMIC DNA]</scope>
    <source>
        <strain evidence="2 3">AArc-St1-1</strain>
    </source>
</reference>
<organism evidence="2 3">
    <name type="scientific">Natranaeroarchaeum aerophilus</name>
    <dbReference type="NCBI Taxonomy" id="2917711"/>
    <lineage>
        <taxon>Archaea</taxon>
        <taxon>Methanobacteriati</taxon>
        <taxon>Methanobacteriota</taxon>
        <taxon>Stenosarchaea group</taxon>
        <taxon>Halobacteria</taxon>
        <taxon>Halobacteriales</taxon>
        <taxon>Natronoarchaeaceae</taxon>
        <taxon>Natranaeroarchaeum</taxon>
    </lineage>
</organism>
<keyword evidence="3" id="KW-1185">Reference proteome</keyword>
<evidence type="ECO:0000313" key="3">
    <source>
        <dbReference type="Proteomes" id="UP001202674"/>
    </source>
</evidence>
<feature type="region of interest" description="Disordered" evidence="1">
    <location>
        <begin position="37"/>
        <end position="60"/>
    </location>
</feature>